<keyword evidence="6" id="KW-1185">Reference proteome</keyword>
<gene>
    <name evidence="5" type="ORF">F5891DRAFT_893524</name>
</gene>
<dbReference type="EMBL" id="JABBWK010000079">
    <property type="protein sequence ID" value="KAG1894527.1"/>
    <property type="molecule type" value="Genomic_DNA"/>
</dbReference>
<feature type="domain" description="Crinkler effector protein N-terminal" evidence="4">
    <location>
        <begin position="109"/>
        <end position="162"/>
    </location>
</feature>
<organism evidence="5 6">
    <name type="scientific">Suillus fuscotomentosus</name>
    <dbReference type="NCBI Taxonomy" id="1912939"/>
    <lineage>
        <taxon>Eukaryota</taxon>
        <taxon>Fungi</taxon>
        <taxon>Dikarya</taxon>
        <taxon>Basidiomycota</taxon>
        <taxon>Agaricomycotina</taxon>
        <taxon>Agaricomycetes</taxon>
        <taxon>Agaricomycetidae</taxon>
        <taxon>Boletales</taxon>
        <taxon>Suillineae</taxon>
        <taxon>Suillaceae</taxon>
        <taxon>Suillus</taxon>
    </lineage>
</organism>
<comment type="subcellular location">
    <subcellularLocation>
        <location evidence="1">Host cell</location>
    </subcellularLocation>
    <subcellularLocation>
        <location evidence="2">Secreted</location>
    </subcellularLocation>
</comment>
<evidence type="ECO:0000313" key="5">
    <source>
        <dbReference type="EMBL" id="KAG1894527.1"/>
    </source>
</evidence>
<evidence type="ECO:0000256" key="2">
    <source>
        <dbReference type="ARBA" id="ARBA00004613"/>
    </source>
</evidence>
<dbReference type="Pfam" id="PF20147">
    <property type="entry name" value="Crinkler"/>
    <property type="match status" value="2"/>
</dbReference>
<comment type="caution">
    <text evidence="5">The sequence shown here is derived from an EMBL/GenBank/DDBJ whole genome shotgun (WGS) entry which is preliminary data.</text>
</comment>
<protein>
    <recommendedName>
        <fullName evidence="4">Crinkler effector protein N-terminal domain-containing protein</fullName>
    </recommendedName>
</protein>
<dbReference type="InterPro" id="IPR045379">
    <property type="entry name" value="Crinkler_N"/>
</dbReference>
<accession>A0AAD4DVT6</accession>
<dbReference type="AlphaFoldDB" id="A0AAD4DVT6"/>
<evidence type="ECO:0000313" key="6">
    <source>
        <dbReference type="Proteomes" id="UP001195769"/>
    </source>
</evidence>
<keyword evidence="3" id="KW-0964">Secreted</keyword>
<dbReference type="Proteomes" id="UP001195769">
    <property type="component" value="Unassembled WGS sequence"/>
</dbReference>
<reference evidence="5" key="1">
    <citation type="journal article" date="2020" name="New Phytol.">
        <title>Comparative genomics reveals dynamic genome evolution in host specialist ectomycorrhizal fungi.</title>
        <authorList>
            <person name="Lofgren L.A."/>
            <person name="Nguyen N.H."/>
            <person name="Vilgalys R."/>
            <person name="Ruytinx J."/>
            <person name="Liao H.L."/>
            <person name="Branco S."/>
            <person name="Kuo A."/>
            <person name="LaButti K."/>
            <person name="Lipzen A."/>
            <person name="Andreopoulos W."/>
            <person name="Pangilinan J."/>
            <person name="Riley R."/>
            <person name="Hundley H."/>
            <person name="Na H."/>
            <person name="Barry K."/>
            <person name="Grigoriev I.V."/>
            <person name="Stajich J.E."/>
            <person name="Kennedy P.G."/>
        </authorList>
    </citation>
    <scope>NUCLEOTIDE SEQUENCE</scope>
    <source>
        <strain evidence="5">FC203</strain>
    </source>
</reference>
<evidence type="ECO:0000256" key="1">
    <source>
        <dbReference type="ARBA" id="ARBA00004340"/>
    </source>
</evidence>
<evidence type="ECO:0000256" key="3">
    <source>
        <dbReference type="ARBA" id="ARBA00022525"/>
    </source>
</evidence>
<feature type="non-terminal residue" evidence="5">
    <location>
        <position position="163"/>
    </location>
</feature>
<feature type="domain" description="Crinkler effector protein N-terminal" evidence="4">
    <location>
        <begin position="1"/>
        <end position="98"/>
    </location>
</feature>
<dbReference type="RefSeq" id="XP_041220103.1">
    <property type="nucleotide sequence ID" value="XM_041373333.1"/>
</dbReference>
<sequence>LNCIVFGRNSRHIFPVDIERTQTVGHLRKAIKEEKKHAFSGVDADSLQLWKVDLPVDDTIEHNLNNLTLDQTKSLSPVKKLQKVFSEIPEDESLHVVIRAPPAVSSEPLHLNCIVLGDDPSHIFPINIAQTRTVGDLKDMIKDKKKRYFDHVDADSLKLWKVS</sequence>
<dbReference type="GO" id="GO:0043657">
    <property type="term" value="C:host cell"/>
    <property type="evidence" value="ECO:0007669"/>
    <property type="project" value="UniProtKB-SubCell"/>
</dbReference>
<feature type="non-terminal residue" evidence="5">
    <location>
        <position position="1"/>
    </location>
</feature>
<dbReference type="GO" id="GO:0005576">
    <property type="term" value="C:extracellular region"/>
    <property type="evidence" value="ECO:0007669"/>
    <property type="project" value="UniProtKB-SubCell"/>
</dbReference>
<name>A0AAD4DVT6_9AGAM</name>
<evidence type="ECO:0000259" key="4">
    <source>
        <dbReference type="Pfam" id="PF20147"/>
    </source>
</evidence>
<dbReference type="GeneID" id="64667631"/>
<proteinExistence type="predicted"/>